<dbReference type="NCBIfam" id="TIGR00236">
    <property type="entry name" value="wecB"/>
    <property type="match status" value="1"/>
</dbReference>
<sequence length="369" mass="41547">MKVFLVAGARPNFMKIAPLYREGSGREGVACRIVHTGQHYDHEMSEAFFEELEIPEPDYRLNAGSGSHAVQTARIMTAFEEVCLNERPDLVIVVGDVNSTLACSIVAKKLQIEVAHVEAGLRSFDPSMPEEINRMVTDSISDWFFVTEESGKANLIHEGKSRERIFEVGHVMVDNLFHQIVRLQENDPRFDRVRMAREGLSDYAFLTLHRPSNVDSREALNEIASALNEIAAELPIVFPVHPRTRSMLEKHDIRLSSRISLLPPLGFREALYLWKDSALVLTDSGGLQEETTALQIPCLTLRENTERPITIDQGSNTLAGTRKDTIIQAYEKVRGRAGRDYPVPLYWDGKASLRIWDALTTDLPIVSHT</sequence>
<dbReference type="PANTHER" id="PTHR43174:SF1">
    <property type="entry name" value="UDP-N-ACETYLGLUCOSAMINE 2-EPIMERASE"/>
    <property type="match status" value="1"/>
</dbReference>
<dbReference type="AlphaFoldDB" id="A0A0B5BFE4"/>
<protein>
    <submittedName>
        <fullName evidence="3">UDP-N-acetylglucosamine 2-epimerase</fullName>
    </submittedName>
</protein>
<dbReference type="STRING" id="345632.GPICK_07735"/>
<accession>A0A0B5BFE4</accession>
<name>A0A0B5BFE4_9BACT</name>
<dbReference type="HOGENOM" id="CLU_041674_0_1_7"/>
<dbReference type="InterPro" id="IPR003331">
    <property type="entry name" value="UDP_GlcNAc_Epimerase_2_dom"/>
</dbReference>
<dbReference type="CDD" id="cd03786">
    <property type="entry name" value="GTB_UDP-GlcNAc_2-Epimerase"/>
    <property type="match status" value="1"/>
</dbReference>
<dbReference type="SUPFAM" id="SSF53756">
    <property type="entry name" value="UDP-Glycosyltransferase/glycogen phosphorylase"/>
    <property type="match status" value="1"/>
</dbReference>
<dbReference type="InterPro" id="IPR029767">
    <property type="entry name" value="WecB-like"/>
</dbReference>
<evidence type="ECO:0000313" key="3">
    <source>
        <dbReference type="EMBL" id="AJE03255.1"/>
    </source>
</evidence>
<dbReference type="PANTHER" id="PTHR43174">
    <property type="entry name" value="UDP-N-ACETYLGLUCOSAMINE 2-EPIMERASE"/>
    <property type="match status" value="1"/>
</dbReference>
<evidence type="ECO:0000259" key="2">
    <source>
        <dbReference type="Pfam" id="PF02350"/>
    </source>
</evidence>
<evidence type="ECO:0000313" key="4">
    <source>
        <dbReference type="Proteomes" id="UP000057609"/>
    </source>
</evidence>
<dbReference type="Pfam" id="PF02350">
    <property type="entry name" value="Epimerase_2"/>
    <property type="match status" value="1"/>
</dbReference>
<dbReference type="Proteomes" id="UP000057609">
    <property type="component" value="Chromosome"/>
</dbReference>
<dbReference type="Gene3D" id="3.40.50.2000">
    <property type="entry name" value="Glycogen Phosphorylase B"/>
    <property type="match status" value="2"/>
</dbReference>
<evidence type="ECO:0000256" key="1">
    <source>
        <dbReference type="RuleBase" id="RU003513"/>
    </source>
</evidence>
<keyword evidence="4" id="KW-1185">Reference proteome</keyword>
<organism evidence="3 4">
    <name type="scientific">Geobacter pickeringii</name>
    <dbReference type="NCBI Taxonomy" id="345632"/>
    <lineage>
        <taxon>Bacteria</taxon>
        <taxon>Pseudomonadati</taxon>
        <taxon>Thermodesulfobacteriota</taxon>
        <taxon>Desulfuromonadia</taxon>
        <taxon>Geobacterales</taxon>
        <taxon>Geobacteraceae</taxon>
        <taxon>Geobacter</taxon>
    </lineage>
</organism>
<proteinExistence type="inferred from homology"/>
<reference evidence="3 4" key="1">
    <citation type="journal article" date="2015" name="Genome Announc.">
        <title>Complete Genome of Geobacter pickeringii G13T, a Metal-Reducing Isolate from Sedimentary Kaolin Deposits.</title>
        <authorList>
            <person name="Badalamenti J.P."/>
            <person name="Bond D.R."/>
        </authorList>
    </citation>
    <scope>NUCLEOTIDE SEQUENCE [LARGE SCALE GENOMIC DNA]</scope>
    <source>
        <strain evidence="3 4">G13</strain>
    </source>
</reference>
<gene>
    <name evidence="3" type="ORF">GPICK_07735</name>
</gene>
<comment type="similarity">
    <text evidence="1">Belongs to the UDP-N-acetylglucosamine 2-epimerase family.</text>
</comment>
<dbReference type="RefSeq" id="WP_039741882.1">
    <property type="nucleotide sequence ID" value="NZ_CP009788.1"/>
</dbReference>
<feature type="domain" description="UDP-N-acetylglucosamine 2-epimerase" evidence="2">
    <location>
        <begin position="26"/>
        <end position="359"/>
    </location>
</feature>
<keyword evidence="1" id="KW-0413">Isomerase</keyword>
<dbReference type="EMBL" id="CP009788">
    <property type="protein sequence ID" value="AJE03255.1"/>
    <property type="molecule type" value="Genomic_DNA"/>
</dbReference>
<dbReference type="GO" id="GO:0016853">
    <property type="term" value="F:isomerase activity"/>
    <property type="evidence" value="ECO:0007669"/>
    <property type="project" value="UniProtKB-KW"/>
</dbReference>
<dbReference type="KEGG" id="gpi:GPICK_07735"/>
<dbReference type="OrthoDB" id="9803238at2"/>